<dbReference type="AlphaFoldDB" id="J9GSM1"/>
<evidence type="ECO:0000313" key="2">
    <source>
        <dbReference type="EMBL" id="EJX03245.1"/>
    </source>
</evidence>
<dbReference type="PANTHER" id="PTHR12526">
    <property type="entry name" value="GLYCOSYLTRANSFERASE"/>
    <property type="match status" value="1"/>
</dbReference>
<organism evidence="2">
    <name type="scientific">gut metagenome</name>
    <dbReference type="NCBI Taxonomy" id="749906"/>
    <lineage>
        <taxon>unclassified sequences</taxon>
        <taxon>metagenomes</taxon>
        <taxon>organismal metagenomes</taxon>
    </lineage>
</organism>
<dbReference type="Pfam" id="PF00534">
    <property type="entry name" value="Glycos_transf_1"/>
    <property type="match status" value="1"/>
</dbReference>
<proteinExistence type="predicted"/>
<keyword evidence="2" id="KW-0328">Glycosyltransferase</keyword>
<accession>J9GSM1</accession>
<keyword evidence="2" id="KW-0808">Transferase</keyword>
<dbReference type="EMBL" id="AMCI01002242">
    <property type="protein sequence ID" value="EJX03245.1"/>
    <property type="molecule type" value="Genomic_DNA"/>
</dbReference>
<gene>
    <name evidence="2" type="ORF">EVA_08649</name>
</gene>
<dbReference type="GO" id="GO:0016757">
    <property type="term" value="F:glycosyltransferase activity"/>
    <property type="evidence" value="ECO:0007669"/>
    <property type="project" value="UniProtKB-KW"/>
</dbReference>
<dbReference type="EC" id="2.4.-.-" evidence="2"/>
<name>J9GSM1_9ZZZZ</name>
<dbReference type="SUPFAM" id="SSF53756">
    <property type="entry name" value="UDP-Glycosyltransferase/glycogen phosphorylase"/>
    <property type="match status" value="1"/>
</dbReference>
<protein>
    <submittedName>
        <fullName evidence="2">Protein containing Glycosyl transferase, group 1 domain protein</fullName>
        <ecNumber evidence="2">2.4.-.-</ecNumber>
    </submittedName>
</protein>
<sequence length="369" mass="42175">MGVADSLYQLTQGNYTFVETTPMPEFRVKSGYPDYSDRPYVLQAWKSEANVQKAIDIMMDADVALFGGPETLKYEVMRAKTGKLTIDISERWLKRGLLNLLSPRLLKYFWYYYTVFSRHQVYKLCSSAFGCADQYRLHSFKNKCFKWGYFTHVDEKFQVEASKQDASTLESTPLMWCARFLKWKHPELPVLLAKRLKDKGYKFTLDMFGSGEELEATKQLAEQLAVDDVVSFRGNLPNKQILLEMRQHEIFLFTSDKNEGWGAVSNEAMSNGCVLVGSDAIGSTPFLINEGVNGCLFKSCDLDSLTEKVTWLLEHPDKRLELRKNGVTTMREVWSPQNAAKNLMQMIDDLLHGREVSIKDGPCSKALPI</sequence>
<dbReference type="CDD" id="cd03801">
    <property type="entry name" value="GT4_PimA-like"/>
    <property type="match status" value="1"/>
</dbReference>
<dbReference type="InterPro" id="IPR001296">
    <property type="entry name" value="Glyco_trans_1"/>
</dbReference>
<comment type="caution">
    <text evidence="2">The sequence shown here is derived from an EMBL/GenBank/DDBJ whole genome shotgun (WGS) entry which is preliminary data.</text>
</comment>
<reference evidence="2" key="1">
    <citation type="journal article" date="2012" name="PLoS ONE">
        <title>Gene sets for utilization of primary and secondary nutrition supplies in the distal gut of endangered iberian lynx.</title>
        <authorList>
            <person name="Alcaide M."/>
            <person name="Messina E."/>
            <person name="Richter M."/>
            <person name="Bargiela R."/>
            <person name="Peplies J."/>
            <person name="Huws S.A."/>
            <person name="Newbold C.J."/>
            <person name="Golyshin P.N."/>
            <person name="Simon M.A."/>
            <person name="Lopez G."/>
            <person name="Yakimov M.M."/>
            <person name="Ferrer M."/>
        </authorList>
    </citation>
    <scope>NUCLEOTIDE SEQUENCE</scope>
</reference>
<feature type="domain" description="Glycosyl transferase family 1" evidence="1">
    <location>
        <begin position="177"/>
        <end position="326"/>
    </location>
</feature>
<evidence type="ECO:0000259" key="1">
    <source>
        <dbReference type="Pfam" id="PF00534"/>
    </source>
</evidence>
<dbReference type="Gene3D" id="3.40.50.2000">
    <property type="entry name" value="Glycogen Phosphorylase B"/>
    <property type="match status" value="1"/>
</dbReference>